<protein>
    <recommendedName>
        <fullName evidence="3">Integrase catalytic domain-containing protein</fullName>
    </recommendedName>
</protein>
<name>A0A5N6LVR6_9ASTR</name>
<evidence type="ECO:0000313" key="1">
    <source>
        <dbReference type="EMBL" id="KAD2805385.1"/>
    </source>
</evidence>
<comment type="caution">
    <text evidence="1">The sequence shown here is derived from an EMBL/GenBank/DDBJ whole genome shotgun (WGS) entry which is preliminary data.</text>
</comment>
<dbReference type="PANTHER" id="PTHR45835:SF101">
    <property type="entry name" value="NUCLEOTIDYLTRANSFERASE, RIBONUCLEASE H"/>
    <property type="match status" value="1"/>
</dbReference>
<organism evidence="1 2">
    <name type="scientific">Mikania micrantha</name>
    <name type="common">bitter vine</name>
    <dbReference type="NCBI Taxonomy" id="192012"/>
    <lineage>
        <taxon>Eukaryota</taxon>
        <taxon>Viridiplantae</taxon>
        <taxon>Streptophyta</taxon>
        <taxon>Embryophyta</taxon>
        <taxon>Tracheophyta</taxon>
        <taxon>Spermatophyta</taxon>
        <taxon>Magnoliopsida</taxon>
        <taxon>eudicotyledons</taxon>
        <taxon>Gunneridae</taxon>
        <taxon>Pentapetalae</taxon>
        <taxon>asterids</taxon>
        <taxon>campanulids</taxon>
        <taxon>Asterales</taxon>
        <taxon>Asteraceae</taxon>
        <taxon>Asteroideae</taxon>
        <taxon>Heliantheae alliance</taxon>
        <taxon>Eupatorieae</taxon>
        <taxon>Mikania</taxon>
    </lineage>
</organism>
<dbReference type="InterPro" id="IPR012337">
    <property type="entry name" value="RNaseH-like_sf"/>
</dbReference>
<dbReference type="PANTHER" id="PTHR45835">
    <property type="entry name" value="YALI0A06105P"/>
    <property type="match status" value="1"/>
</dbReference>
<dbReference type="EMBL" id="SZYD01000018">
    <property type="protein sequence ID" value="KAD2805385.1"/>
    <property type="molecule type" value="Genomic_DNA"/>
</dbReference>
<gene>
    <name evidence="1" type="ORF">E3N88_38762</name>
</gene>
<dbReference type="OrthoDB" id="1909122at2759"/>
<reference evidence="1 2" key="1">
    <citation type="submission" date="2019-05" db="EMBL/GenBank/DDBJ databases">
        <title>Mikania micrantha, genome provides insights into the molecular mechanism of rapid growth.</title>
        <authorList>
            <person name="Liu B."/>
        </authorList>
    </citation>
    <scope>NUCLEOTIDE SEQUENCE [LARGE SCALE GENOMIC DNA]</scope>
    <source>
        <strain evidence="1">NLD-2019</strain>
        <tissue evidence="1">Leaf</tissue>
    </source>
</reference>
<dbReference type="GO" id="GO:0003676">
    <property type="term" value="F:nucleic acid binding"/>
    <property type="evidence" value="ECO:0007669"/>
    <property type="project" value="InterPro"/>
</dbReference>
<proteinExistence type="predicted"/>
<keyword evidence="2" id="KW-1185">Reference proteome</keyword>
<dbReference type="Gene3D" id="3.30.420.10">
    <property type="entry name" value="Ribonuclease H-like superfamily/Ribonuclease H"/>
    <property type="match status" value="1"/>
</dbReference>
<evidence type="ECO:0008006" key="3">
    <source>
        <dbReference type="Google" id="ProtNLM"/>
    </source>
</evidence>
<dbReference type="AlphaFoldDB" id="A0A5N6LVR6"/>
<dbReference type="Proteomes" id="UP000326396">
    <property type="component" value="Linkage Group LG8"/>
</dbReference>
<sequence length="184" mass="21039">MGTVPTAWGFHDDDKPGFMRGLQWENLTVYHPQTDGQSERTIQTLEDMLRACVLDFGGSWDSHLPSVEFSYDNNYHSSIQCAPFEALYGCKCRSPVCWTEIGESQLTGPELMQETTVKIFKIRERIKTTRYSQKIYANRRRNPFEFAVGHKVLLKVAPCKGVVRFGSKGKLPHDMSGLLKFLKE</sequence>
<dbReference type="SUPFAM" id="SSF53098">
    <property type="entry name" value="Ribonuclease H-like"/>
    <property type="match status" value="1"/>
</dbReference>
<accession>A0A5N6LVR6</accession>
<evidence type="ECO:0000313" key="2">
    <source>
        <dbReference type="Proteomes" id="UP000326396"/>
    </source>
</evidence>
<dbReference type="InterPro" id="IPR036397">
    <property type="entry name" value="RNaseH_sf"/>
</dbReference>